<dbReference type="Proteomes" id="UP000182631">
    <property type="component" value="Unassembled WGS sequence"/>
</dbReference>
<evidence type="ECO:0000313" key="4">
    <source>
        <dbReference type="Proteomes" id="UP000182631"/>
    </source>
</evidence>
<evidence type="ECO:0000313" key="3">
    <source>
        <dbReference type="EMBL" id="SAY38531.1"/>
    </source>
</evidence>
<name>A0A164ZQD6_9SYNE</name>
<dbReference type="InterPro" id="IPR033469">
    <property type="entry name" value="CYTH-like_dom_sf"/>
</dbReference>
<dbReference type="RefSeq" id="WP_306806774.1">
    <property type="nucleotide sequence ID" value="NZ_FITM01000047.1"/>
</dbReference>
<dbReference type="PIRSF" id="PIRSF016487">
    <property type="entry name" value="CYTH_UCP016487"/>
    <property type="match status" value="1"/>
</dbReference>
<sequence>MAVGLEIERRFLVRTTGWQDQVRTSIHLSQGYISISPHGVTTRVRHDHNRGWLTLKAPVALGATPATAPIRRWEFEYAIPLGDAQCLLKYCPHQLSKERHMLKLTGGDWVVDCFAGANRGLVLAEVELERPDAGLCLPPWLGPEVTGNRRLSNAALACRPWSQWLEQEKQALWR</sequence>
<feature type="active site" description="Proton acceptor" evidence="1">
    <location>
        <position position="32"/>
    </location>
</feature>
<accession>A0A164ZQD6</accession>
<dbReference type="Gene3D" id="2.40.320.10">
    <property type="entry name" value="Hypothetical Protein Pfu-838710-001"/>
    <property type="match status" value="1"/>
</dbReference>
<organism evidence="3 4">
    <name type="scientific">Candidatus Synechococcus spongiarum</name>
    <dbReference type="NCBI Taxonomy" id="431041"/>
    <lineage>
        <taxon>Bacteria</taxon>
        <taxon>Bacillati</taxon>
        <taxon>Cyanobacteriota</taxon>
        <taxon>Cyanophyceae</taxon>
        <taxon>Synechococcales</taxon>
        <taxon>Synechococcaceae</taxon>
        <taxon>Synechococcus</taxon>
    </lineage>
</organism>
<keyword evidence="4" id="KW-1185">Reference proteome</keyword>
<dbReference type="SMART" id="SM01118">
    <property type="entry name" value="CYTH"/>
    <property type="match status" value="1"/>
</dbReference>
<dbReference type="InterPro" id="IPR023577">
    <property type="entry name" value="CYTH_domain"/>
</dbReference>
<evidence type="ECO:0000259" key="2">
    <source>
        <dbReference type="SMART" id="SM01118"/>
    </source>
</evidence>
<gene>
    <name evidence="3" type="ORF">FLM9_415</name>
</gene>
<protein>
    <recommendedName>
        <fullName evidence="2">CYTH domain-containing protein</fullName>
    </recommendedName>
</protein>
<proteinExistence type="predicted"/>
<dbReference type="EMBL" id="FITM01000047">
    <property type="protein sequence ID" value="SAY38531.1"/>
    <property type="molecule type" value="Genomic_DNA"/>
</dbReference>
<evidence type="ECO:0000256" key="1">
    <source>
        <dbReference type="PIRSR" id="PIRSR016487-1"/>
    </source>
</evidence>
<feature type="domain" description="CYTH" evidence="2">
    <location>
        <begin position="4"/>
        <end position="158"/>
    </location>
</feature>
<dbReference type="InterPro" id="IPR012042">
    <property type="entry name" value="NeuTTM/CthTTM-like"/>
</dbReference>
<dbReference type="PANTHER" id="PTHR40114:SF1">
    <property type="entry name" value="SLR0698 PROTEIN"/>
    <property type="match status" value="1"/>
</dbReference>
<dbReference type="PANTHER" id="PTHR40114">
    <property type="entry name" value="SLR0698 PROTEIN"/>
    <property type="match status" value="1"/>
</dbReference>
<dbReference type="SUPFAM" id="SSF55154">
    <property type="entry name" value="CYTH-like phosphatases"/>
    <property type="match status" value="1"/>
</dbReference>
<dbReference type="AlphaFoldDB" id="A0A164ZQD6"/>
<dbReference type="Pfam" id="PF01928">
    <property type="entry name" value="CYTH"/>
    <property type="match status" value="1"/>
</dbReference>
<reference evidence="4" key="1">
    <citation type="submission" date="2016-02" db="EMBL/GenBank/DDBJ databases">
        <authorList>
            <person name="liu f."/>
        </authorList>
    </citation>
    <scope>NUCLEOTIDE SEQUENCE [LARGE SCALE GENOMIC DNA]</scope>
</reference>
<dbReference type="CDD" id="cd07891">
    <property type="entry name" value="CYTH-like_CthTTM-like_1"/>
    <property type="match status" value="1"/>
</dbReference>